<organism evidence="5 6">
    <name type="scientific">Coccidioides immitis H538.4</name>
    <dbReference type="NCBI Taxonomy" id="396776"/>
    <lineage>
        <taxon>Eukaryota</taxon>
        <taxon>Fungi</taxon>
        <taxon>Dikarya</taxon>
        <taxon>Ascomycota</taxon>
        <taxon>Pezizomycotina</taxon>
        <taxon>Eurotiomycetes</taxon>
        <taxon>Eurotiomycetidae</taxon>
        <taxon>Onygenales</taxon>
        <taxon>Onygenaceae</taxon>
        <taxon>Coccidioides</taxon>
    </lineage>
</organism>
<evidence type="ECO:0000256" key="3">
    <source>
        <dbReference type="ARBA" id="ARBA00023186"/>
    </source>
</evidence>
<sequence>MAKKSSKRSHGFLTSSREISVREDSSVPGIDVLSSYGFGEKDVEISREALRCLANALFLEKETRQIFVDLGNGHKAAEKLKTMNS</sequence>
<dbReference type="EMBL" id="DS016984">
    <property type="protein sequence ID" value="KMU84216.1"/>
    <property type="molecule type" value="Genomic_DNA"/>
</dbReference>
<dbReference type="AlphaFoldDB" id="A0A0J8RHZ3"/>
<accession>A0A0J8RHZ3</accession>
<evidence type="ECO:0000313" key="6">
    <source>
        <dbReference type="Proteomes" id="UP000054563"/>
    </source>
</evidence>
<dbReference type="Proteomes" id="UP000054563">
    <property type="component" value="Unassembled WGS sequence"/>
</dbReference>
<evidence type="ECO:0000313" key="5">
    <source>
        <dbReference type="EMBL" id="KMU84216.1"/>
    </source>
</evidence>
<evidence type="ECO:0000256" key="2">
    <source>
        <dbReference type="ARBA" id="ARBA00022658"/>
    </source>
</evidence>
<evidence type="ECO:0000256" key="4">
    <source>
        <dbReference type="SAM" id="MobiDB-lite"/>
    </source>
</evidence>
<name>A0A0J8RHZ3_COCIT</name>
<feature type="region of interest" description="Disordered" evidence="4">
    <location>
        <begin position="1"/>
        <end position="24"/>
    </location>
</feature>
<keyword evidence="3" id="KW-0143">Chaperone</keyword>
<dbReference type="Pfam" id="PF10165">
    <property type="entry name" value="Ric8"/>
    <property type="match status" value="1"/>
</dbReference>
<gene>
    <name evidence="5" type="ORF">CIHG_02002</name>
</gene>
<evidence type="ECO:0000256" key="1">
    <source>
        <dbReference type="ARBA" id="ARBA00009049"/>
    </source>
</evidence>
<proteinExistence type="inferred from homology"/>
<reference evidence="6" key="1">
    <citation type="journal article" date="2010" name="Genome Res.">
        <title>Population genomic sequencing of Coccidioides fungi reveals recent hybridization and transposon control.</title>
        <authorList>
            <person name="Neafsey D.E."/>
            <person name="Barker B.M."/>
            <person name="Sharpton T.J."/>
            <person name="Stajich J.E."/>
            <person name="Park D.J."/>
            <person name="Whiston E."/>
            <person name="Hung C.-Y."/>
            <person name="McMahan C."/>
            <person name="White J."/>
            <person name="Sykes S."/>
            <person name="Heiman D."/>
            <person name="Young S."/>
            <person name="Zeng Q."/>
            <person name="Abouelleil A."/>
            <person name="Aftuck L."/>
            <person name="Bessette D."/>
            <person name="Brown A."/>
            <person name="FitzGerald M."/>
            <person name="Lui A."/>
            <person name="Macdonald J.P."/>
            <person name="Priest M."/>
            <person name="Orbach M.J."/>
            <person name="Galgiani J.N."/>
            <person name="Kirkland T.N."/>
            <person name="Cole G.T."/>
            <person name="Birren B.W."/>
            <person name="Henn M.R."/>
            <person name="Taylor J.W."/>
            <person name="Rounsley S.D."/>
        </authorList>
    </citation>
    <scope>NUCLEOTIDE SEQUENCE [LARGE SCALE GENOMIC DNA]</scope>
    <source>
        <strain evidence="6">H538.4</strain>
    </source>
</reference>
<dbReference type="STRING" id="396776.A0A0J8RHZ3"/>
<keyword evidence="2" id="KW-0344">Guanine-nucleotide releasing factor</keyword>
<comment type="similarity">
    <text evidence="1">Belongs to the synembryn family.</text>
</comment>
<dbReference type="VEuPathDB" id="FungiDB:CIHG_02002"/>
<dbReference type="InterPro" id="IPR019318">
    <property type="entry name" value="Gua_nucleotide_exch_fac_Ric8"/>
</dbReference>
<feature type="compositionally biased region" description="Basic residues" evidence="4">
    <location>
        <begin position="1"/>
        <end position="10"/>
    </location>
</feature>
<dbReference type="GO" id="GO:0005085">
    <property type="term" value="F:guanyl-nucleotide exchange factor activity"/>
    <property type="evidence" value="ECO:0007669"/>
    <property type="project" value="UniProtKB-KW"/>
</dbReference>
<protein>
    <submittedName>
        <fullName evidence="5">Uncharacterized protein</fullName>
    </submittedName>
</protein>